<sequence>MEIRRVIVPVATIWTKPDAPRKEDRLALEGDVAKWVSEMSLESSIDLADGDRLATQALFNDQVEVLETQGNWAKVSVLAQQDDAGEDGYQGWVPLKLLSQPVSEAFVEPTTEVQVAIPKTSLLDAEGHPVLEITMGTAFKVVGSQDDLLEVETPLDGQFFIEKQATEVPVTGASMGDQLVALAKQFMGLRYLWAGISPYGFDCSGLTYNLHRVLGVEIPRDADDQSENGTAVAPEDLKPGDLLFFAHERGQGYVHHVGIYVGNGQMIQSRTIGKNVDIGTLTEMRYAPELAGARRYWHE</sequence>
<keyword evidence="4" id="KW-0788">Thiol protease</keyword>
<dbReference type="GO" id="GO:0006508">
    <property type="term" value="P:proteolysis"/>
    <property type="evidence" value="ECO:0007669"/>
    <property type="project" value="UniProtKB-KW"/>
</dbReference>
<dbReference type="RefSeq" id="WP_034526241.1">
    <property type="nucleotide sequence ID" value="NZ_BBJM01000003.1"/>
</dbReference>
<dbReference type="Pfam" id="PF00877">
    <property type="entry name" value="NLPC_P60"/>
    <property type="match status" value="1"/>
</dbReference>
<dbReference type="PANTHER" id="PTHR47053">
    <property type="entry name" value="MUREIN DD-ENDOPEPTIDASE MEPH-RELATED"/>
    <property type="match status" value="1"/>
</dbReference>
<gene>
    <name evidence="6" type="ORF">LOSG293_030590</name>
</gene>
<dbReference type="InterPro" id="IPR000064">
    <property type="entry name" value="NLP_P60_dom"/>
</dbReference>
<dbReference type="Pfam" id="PF18348">
    <property type="entry name" value="SH3_16"/>
    <property type="match status" value="1"/>
</dbReference>
<keyword evidence="2" id="KW-0645">Protease</keyword>
<keyword evidence="3 6" id="KW-0378">Hydrolase</keyword>
<keyword evidence="7" id="KW-1185">Reference proteome</keyword>
<dbReference type="PANTHER" id="PTHR47053:SF3">
    <property type="entry name" value="GAMMA-D-GLUTAMYL-L-LYSINE DIPEPTIDYL-PEPTIDASE"/>
    <property type="match status" value="1"/>
</dbReference>
<evidence type="ECO:0000256" key="2">
    <source>
        <dbReference type="ARBA" id="ARBA00022670"/>
    </source>
</evidence>
<accession>A0A081BGQ2</accession>
<dbReference type="PROSITE" id="PS51935">
    <property type="entry name" value="NLPC_P60"/>
    <property type="match status" value="1"/>
</dbReference>
<dbReference type="InterPro" id="IPR041382">
    <property type="entry name" value="SH3_16"/>
</dbReference>
<evidence type="ECO:0000256" key="4">
    <source>
        <dbReference type="ARBA" id="ARBA00022807"/>
    </source>
</evidence>
<reference evidence="6" key="1">
    <citation type="journal article" date="2014" name="Genome Announc.">
        <title>Draft Genome Sequence of Lactobacillus oryzae Strain SG293T.</title>
        <authorList>
            <person name="Tanizawa Y."/>
            <person name="Fujisawa T."/>
            <person name="Mochizuki T."/>
            <person name="Kaminuma E."/>
            <person name="Nakamura Y."/>
            <person name="Tohno M."/>
        </authorList>
    </citation>
    <scope>NUCLEOTIDE SEQUENCE [LARGE SCALE GENOMIC DNA]</scope>
    <source>
        <strain evidence="6">SG293</strain>
    </source>
</reference>
<evidence type="ECO:0000313" key="7">
    <source>
        <dbReference type="Proteomes" id="UP000028700"/>
    </source>
</evidence>
<name>A0A081BGQ2_9LACO</name>
<organism evidence="6 7">
    <name type="scientific">Secundilactobacillus oryzae JCM 18671</name>
    <dbReference type="NCBI Taxonomy" id="1291743"/>
    <lineage>
        <taxon>Bacteria</taxon>
        <taxon>Bacillati</taxon>
        <taxon>Bacillota</taxon>
        <taxon>Bacilli</taxon>
        <taxon>Lactobacillales</taxon>
        <taxon>Lactobacillaceae</taxon>
        <taxon>Secundilactobacillus</taxon>
    </lineage>
</organism>
<dbReference type="GO" id="GO:0008234">
    <property type="term" value="F:cysteine-type peptidase activity"/>
    <property type="evidence" value="ECO:0007669"/>
    <property type="project" value="UniProtKB-KW"/>
</dbReference>
<dbReference type="SUPFAM" id="SSF54001">
    <property type="entry name" value="Cysteine proteinases"/>
    <property type="match status" value="1"/>
</dbReference>
<comment type="caution">
    <text evidence="6">The sequence shown here is derived from an EMBL/GenBank/DDBJ whole genome shotgun (WGS) entry which is preliminary data.</text>
</comment>
<dbReference type="InterPro" id="IPR038765">
    <property type="entry name" value="Papain-like_cys_pep_sf"/>
</dbReference>
<dbReference type="Gene3D" id="2.30.30.40">
    <property type="entry name" value="SH3 Domains"/>
    <property type="match status" value="1"/>
</dbReference>
<dbReference type="OrthoDB" id="1654978at2"/>
<dbReference type="STRING" id="1291743.LOSG293_030590"/>
<dbReference type="InterPro" id="IPR051202">
    <property type="entry name" value="Peptidase_C40"/>
</dbReference>
<evidence type="ECO:0000313" key="6">
    <source>
        <dbReference type="EMBL" id="GAK47220.1"/>
    </source>
</evidence>
<dbReference type="eggNOG" id="COG0791">
    <property type="taxonomic scope" value="Bacteria"/>
</dbReference>
<comment type="similarity">
    <text evidence="1">Belongs to the peptidase C40 family.</text>
</comment>
<evidence type="ECO:0000256" key="3">
    <source>
        <dbReference type="ARBA" id="ARBA00022801"/>
    </source>
</evidence>
<dbReference type="AlphaFoldDB" id="A0A081BGQ2"/>
<feature type="domain" description="NlpC/P60" evidence="5">
    <location>
        <begin position="173"/>
        <end position="297"/>
    </location>
</feature>
<evidence type="ECO:0000259" key="5">
    <source>
        <dbReference type="PROSITE" id="PS51935"/>
    </source>
</evidence>
<dbReference type="EMBL" id="BBJM01000003">
    <property type="protein sequence ID" value="GAK47220.1"/>
    <property type="molecule type" value="Genomic_DNA"/>
</dbReference>
<proteinExistence type="inferred from homology"/>
<protein>
    <submittedName>
        <fullName evidence="6">Hydrolase</fullName>
    </submittedName>
</protein>
<dbReference type="Proteomes" id="UP000028700">
    <property type="component" value="Unassembled WGS sequence"/>
</dbReference>
<dbReference type="Gene3D" id="3.90.1720.10">
    <property type="entry name" value="endopeptidase domain like (from Nostoc punctiforme)"/>
    <property type="match status" value="1"/>
</dbReference>
<evidence type="ECO:0000256" key="1">
    <source>
        <dbReference type="ARBA" id="ARBA00007074"/>
    </source>
</evidence>